<evidence type="ECO:0000313" key="3">
    <source>
        <dbReference type="Proteomes" id="UP001321498"/>
    </source>
</evidence>
<dbReference type="Proteomes" id="UP001321498">
    <property type="component" value="Chromosome"/>
</dbReference>
<dbReference type="SUPFAM" id="SSF103473">
    <property type="entry name" value="MFS general substrate transporter"/>
    <property type="match status" value="1"/>
</dbReference>
<reference evidence="3" key="1">
    <citation type="journal article" date="2019" name="Int. J. Syst. Evol. Microbiol.">
        <title>The Global Catalogue of Microorganisms (GCM) 10K type strain sequencing project: providing services to taxonomists for standard genome sequencing and annotation.</title>
        <authorList>
            <consortium name="The Broad Institute Genomics Platform"/>
            <consortium name="The Broad Institute Genome Sequencing Center for Infectious Disease"/>
            <person name="Wu L."/>
            <person name="Ma J."/>
        </authorList>
    </citation>
    <scope>NUCLEOTIDE SEQUENCE [LARGE SCALE GENOMIC DNA]</scope>
    <source>
        <strain evidence="3">NBRC 108725</strain>
    </source>
</reference>
<keyword evidence="1" id="KW-0812">Transmembrane</keyword>
<evidence type="ECO:0008006" key="4">
    <source>
        <dbReference type="Google" id="ProtNLM"/>
    </source>
</evidence>
<feature type="transmembrane region" description="Helical" evidence="1">
    <location>
        <begin position="125"/>
        <end position="146"/>
    </location>
</feature>
<evidence type="ECO:0000256" key="1">
    <source>
        <dbReference type="SAM" id="Phobius"/>
    </source>
</evidence>
<protein>
    <recommendedName>
        <fullName evidence="4">MFS transporter</fullName>
    </recommendedName>
</protein>
<feature type="transmembrane region" description="Helical" evidence="1">
    <location>
        <begin position="93"/>
        <end position="113"/>
    </location>
</feature>
<feature type="transmembrane region" description="Helical" evidence="1">
    <location>
        <begin position="152"/>
        <end position="171"/>
    </location>
</feature>
<dbReference type="InterPro" id="IPR036259">
    <property type="entry name" value="MFS_trans_sf"/>
</dbReference>
<sequence>MGGMQVSGLFAYLSASSFLFQNVYGLSAQQFGLLFGMNSIGIILGNQTSARLTRVIGPQWILAGTTLVQLLSAAFIVFAVLNGLGLPGVVVPLFLFILACGFAFPCVQVLALANHGREAGTAASLLGAVNFGVAGILSPIVGLLGIANALPMGAVMGTTAAVGMASLWLIVRPRTVPGLAD</sequence>
<feature type="transmembrane region" description="Helical" evidence="1">
    <location>
        <begin position="60"/>
        <end position="81"/>
    </location>
</feature>
<evidence type="ECO:0000313" key="2">
    <source>
        <dbReference type="EMBL" id="BDZ45724.1"/>
    </source>
</evidence>
<keyword evidence="3" id="KW-1185">Reference proteome</keyword>
<name>A0ABM8GBW6_9MICO</name>
<dbReference type="EMBL" id="AP027731">
    <property type="protein sequence ID" value="BDZ45724.1"/>
    <property type="molecule type" value="Genomic_DNA"/>
</dbReference>
<dbReference type="Gene3D" id="1.20.1720.10">
    <property type="entry name" value="Multidrug resistance protein D"/>
    <property type="match status" value="1"/>
</dbReference>
<gene>
    <name evidence="2" type="ORF">GCM10025866_16330</name>
</gene>
<keyword evidence="1" id="KW-0472">Membrane</keyword>
<keyword evidence="1" id="KW-1133">Transmembrane helix</keyword>
<proteinExistence type="predicted"/>
<accession>A0ABM8GBW6</accession>
<organism evidence="2 3">
    <name type="scientific">Naasia aerilata</name>
    <dbReference type="NCBI Taxonomy" id="1162966"/>
    <lineage>
        <taxon>Bacteria</taxon>
        <taxon>Bacillati</taxon>
        <taxon>Actinomycetota</taxon>
        <taxon>Actinomycetes</taxon>
        <taxon>Micrococcales</taxon>
        <taxon>Microbacteriaceae</taxon>
        <taxon>Naasia</taxon>
    </lineage>
</organism>